<dbReference type="Proteomes" id="UP000181951">
    <property type="component" value="Unassembled WGS sequence"/>
</dbReference>
<evidence type="ECO:0000313" key="2">
    <source>
        <dbReference type="Proteomes" id="UP000181951"/>
    </source>
</evidence>
<organism evidence="1 2">
    <name type="scientific">Actinacidiphila rubida</name>
    <dbReference type="NCBI Taxonomy" id="310780"/>
    <lineage>
        <taxon>Bacteria</taxon>
        <taxon>Bacillati</taxon>
        <taxon>Actinomycetota</taxon>
        <taxon>Actinomycetes</taxon>
        <taxon>Kitasatosporales</taxon>
        <taxon>Streptomycetaceae</taxon>
        <taxon>Actinacidiphila</taxon>
    </lineage>
</organism>
<name>A0A1H8HR91_9ACTN</name>
<dbReference type="AlphaFoldDB" id="A0A1H8HR91"/>
<gene>
    <name evidence="1" type="ORF">SAMN05216267_10076</name>
</gene>
<keyword evidence="2" id="KW-1185">Reference proteome</keyword>
<evidence type="ECO:0000313" key="1">
    <source>
        <dbReference type="EMBL" id="SEN58456.1"/>
    </source>
</evidence>
<protein>
    <submittedName>
        <fullName evidence="1">Uncharacterized protein</fullName>
    </submittedName>
</protein>
<reference evidence="1 2" key="1">
    <citation type="submission" date="2016-10" db="EMBL/GenBank/DDBJ databases">
        <authorList>
            <person name="de Groot N.N."/>
        </authorList>
    </citation>
    <scope>NUCLEOTIDE SEQUENCE [LARGE SCALE GENOMIC DNA]</scope>
    <source>
        <strain evidence="1 2">CGMCC 4.2026</strain>
    </source>
</reference>
<dbReference type="RefSeq" id="WP_069466956.1">
    <property type="nucleotide sequence ID" value="NZ_FODD01000007.1"/>
</dbReference>
<accession>A0A1H8HR91</accession>
<dbReference type="EMBL" id="FODD01000007">
    <property type="protein sequence ID" value="SEN58456.1"/>
    <property type="molecule type" value="Genomic_DNA"/>
</dbReference>
<proteinExistence type="predicted"/>
<sequence>MDELSRAVILISVSYLKSDAVLTAEFADAFGTAADEWRARARAVQSETFTVPVDWDGGGLGELRDVVRAEIARRHPELSAEAADAIADYWAFCNR</sequence>